<dbReference type="InterPro" id="IPR050250">
    <property type="entry name" value="Macrolide_Exporter_MacB"/>
</dbReference>
<reference evidence="2 3" key="1">
    <citation type="submission" date="2019-09" db="EMBL/GenBank/DDBJ databases">
        <title>Ecophysiology of the spiral-shaped methanotroph Methylospira mobilis as revealed by the complete genome sequence.</title>
        <authorList>
            <person name="Oshkin I.Y."/>
            <person name="Dedysh S.N."/>
            <person name="Miroshnikov K."/>
            <person name="Danilova O.V."/>
            <person name="Hakobyan A."/>
            <person name="Liesack W."/>
        </authorList>
    </citation>
    <scope>NUCLEOTIDE SEQUENCE [LARGE SCALE GENOMIC DNA]</scope>
    <source>
        <strain evidence="2 3">Shm1</strain>
    </source>
</reference>
<dbReference type="RefSeq" id="WP_153249080.1">
    <property type="nucleotide sequence ID" value="NZ_CP044205.1"/>
</dbReference>
<dbReference type="KEGG" id="mmob:F6R98_11085"/>
<dbReference type="AlphaFoldDB" id="A0A5Q0BMX7"/>
<accession>A0A5Q0BMX7</accession>
<evidence type="ECO:0000313" key="2">
    <source>
        <dbReference type="EMBL" id="QFY43096.1"/>
    </source>
</evidence>
<evidence type="ECO:0000256" key="1">
    <source>
        <dbReference type="SAM" id="Phobius"/>
    </source>
</evidence>
<dbReference type="Proteomes" id="UP000325755">
    <property type="component" value="Chromosome"/>
</dbReference>
<keyword evidence="1" id="KW-1133">Transmembrane helix</keyword>
<sequence length="394" mass="42858">MRHDFYLAWRYLVHHRIRSLILVSSLSLLAVLPLALHLVLDEGERQLSLRAAQTPLLVGAKGSAVDLTLNALYFSIAAAPVIPMVEVNSIQESGLADALPIYTRFRIQGHPLVGATLDYHDFRGLSIRTGRMMGMLGECILGVDAAQDLKLKPGDTLLTTPENLFDLAGVYPLRLHVSGVLARSHSPDDQAIFIDLQTAWVMEGLGHGHSESKAIGHAINPLIAEDVRVRVADAGLVTYTEITPENLDAFHFHGDAGNYPVSAIIAIPYDRKSAALLRGRYVADDAATQIVQPLKTITGLLANIFRIRRLFDSALLLVGIATFCIVGLVFALTLRLRESEINAIYLLGCSRGKVVRLLFAEAVLLSLACATVCVVLMAVVRANIAPLVRFLVLP</sequence>
<keyword evidence="1" id="KW-0812">Transmembrane</keyword>
<proteinExistence type="predicted"/>
<dbReference type="PANTHER" id="PTHR30572">
    <property type="entry name" value="MEMBRANE COMPONENT OF TRANSPORTER-RELATED"/>
    <property type="match status" value="1"/>
</dbReference>
<evidence type="ECO:0008006" key="4">
    <source>
        <dbReference type="Google" id="ProtNLM"/>
    </source>
</evidence>
<gene>
    <name evidence="2" type="ORF">F6R98_11085</name>
</gene>
<dbReference type="EMBL" id="CP044205">
    <property type="protein sequence ID" value="QFY43096.1"/>
    <property type="molecule type" value="Genomic_DNA"/>
</dbReference>
<name>A0A5Q0BMX7_9GAMM</name>
<dbReference type="PANTHER" id="PTHR30572:SF4">
    <property type="entry name" value="ABC TRANSPORTER PERMEASE YTRF"/>
    <property type="match status" value="1"/>
</dbReference>
<protein>
    <recommendedName>
        <fullName evidence="4">FtsX-like permease family protein</fullName>
    </recommendedName>
</protein>
<feature type="transmembrane region" description="Helical" evidence="1">
    <location>
        <begin position="20"/>
        <end position="40"/>
    </location>
</feature>
<dbReference type="GO" id="GO:0022857">
    <property type="term" value="F:transmembrane transporter activity"/>
    <property type="evidence" value="ECO:0007669"/>
    <property type="project" value="TreeGrafter"/>
</dbReference>
<organism evidence="2 3">
    <name type="scientific">Candidatus Methylospira mobilis</name>
    <dbReference type="NCBI Taxonomy" id="1808979"/>
    <lineage>
        <taxon>Bacteria</taxon>
        <taxon>Pseudomonadati</taxon>
        <taxon>Pseudomonadota</taxon>
        <taxon>Gammaproteobacteria</taxon>
        <taxon>Methylococcales</taxon>
        <taxon>Methylococcaceae</taxon>
        <taxon>Candidatus Methylospira</taxon>
    </lineage>
</organism>
<feature type="transmembrane region" description="Helical" evidence="1">
    <location>
        <begin position="354"/>
        <end position="380"/>
    </location>
</feature>
<keyword evidence="3" id="KW-1185">Reference proteome</keyword>
<keyword evidence="1" id="KW-0472">Membrane</keyword>
<feature type="transmembrane region" description="Helical" evidence="1">
    <location>
        <begin position="314"/>
        <end position="334"/>
    </location>
</feature>
<dbReference type="OrthoDB" id="9784014at2"/>
<dbReference type="InParanoid" id="A0A5Q0BMX7"/>
<dbReference type="GO" id="GO:0005886">
    <property type="term" value="C:plasma membrane"/>
    <property type="evidence" value="ECO:0007669"/>
    <property type="project" value="TreeGrafter"/>
</dbReference>
<evidence type="ECO:0000313" key="3">
    <source>
        <dbReference type="Proteomes" id="UP000325755"/>
    </source>
</evidence>